<dbReference type="Proteomes" id="UP000004946">
    <property type="component" value="Chromosome"/>
</dbReference>
<protein>
    <submittedName>
        <fullName evidence="1">Uncharacterized protein</fullName>
    </submittedName>
</protein>
<dbReference type="EMBL" id="AEON01000001">
    <property type="protein sequence ID" value="EFT83797.1"/>
    <property type="molecule type" value="Genomic_DNA"/>
</dbReference>
<gene>
    <name evidence="1" type="ORF">HMPREF0620_0802</name>
</gene>
<sequence>MMYKRNTNQKFTCLHSGSMKKGRNGIYEANANGSFLLRLVRPGRI</sequence>
<keyword evidence="2" id="KW-1185">Reference proteome</keyword>
<dbReference type="HOGENOM" id="CLU_3203023_0_0_11"/>
<comment type="caution">
    <text evidence="1">The sequence shown here is derived from an EMBL/GenBank/DDBJ whole genome shotgun (WGS) entry which is preliminary data.</text>
</comment>
<reference evidence="1 2" key="1">
    <citation type="submission" date="2010-12" db="EMBL/GenBank/DDBJ databases">
        <authorList>
            <person name="Muzny D."/>
            <person name="Qin X."/>
            <person name="Buhay C."/>
            <person name="Dugan-Rocha S."/>
            <person name="Ding Y."/>
            <person name="Chen G."/>
            <person name="Hawes A."/>
            <person name="Holder M."/>
            <person name="Jhangiani S."/>
            <person name="Johnson A."/>
            <person name="Khan Z."/>
            <person name="Li Z."/>
            <person name="Liu W."/>
            <person name="Liu X."/>
            <person name="Perez L."/>
            <person name="Shen H."/>
            <person name="Wang Q."/>
            <person name="Watt J."/>
            <person name="Xi L."/>
            <person name="Xin Y."/>
            <person name="Zhou J."/>
            <person name="Deng J."/>
            <person name="Jiang H."/>
            <person name="Liu Y."/>
            <person name="Qu J."/>
            <person name="Song X.-Z."/>
            <person name="Zhang L."/>
            <person name="Villasana D."/>
            <person name="Johnson A."/>
            <person name="Liu J."/>
            <person name="Liyanage D."/>
            <person name="Lorensuhewa L."/>
            <person name="Robinson T."/>
            <person name="Song A."/>
            <person name="Song B.-B."/>
            <person name="Dinh H."/>
            <person name="Thornton R."/>
            <person name="Coyle M."/>
            <person name="Francisco L."/>
            <person name="Jackson L."/>
            <person name="Javaid M."/>
            <person name="Korchina V."/>
            <person name="Kovar C."/>
            <person name="Mata R."/>
            <person name="Mathew T."/>
            <person name="Ngo R."/>
            <person name="Nguyen L."/>
            <person name="Nguyen N."/>
            <person name="Okwuonu G."/>
            <person name="Ongeri F."/>
            <person name="Pham C."/>
            <person name="Simmons D."/>
            <person name="Wilczek-Boney K."/>
            <person name="Hale W."/>
            <person name="Jakkamsetti A."/>
            <person name="Pham P."/>
            <person name="Ruth R."/>
            <person name="San Lucas F."/>
            <person name="Warren J."/>
            <person name="Zhang J."/>
            <person name="Zhao Z."/>
            <person name="Zhou C."/>
            <person name="Zhu D."/>
            <person name="Lee S."/>
            <person name="Bess C."/>
            <person name="Blankenburg K."/>
            <person name="Forbes L."/>
            <person name="Fu Q."/>
            <person name="Gubbala S."/>
            <person name="Hirani K."/>
            <person name="Jayaseelan J.C."/>
            <person name="Lara F."/>
            <person name="Munidasa M."/>
            <person name="Palculict T."/>
            <person name="Patil S."/>
            <person name="Pu L.-L."/>
            <person name="Saada N."/>
            <person name="Tang L."/>
            <person name="Weissenberger G."/>
            <person name="Zhu Y."/>
            <person name="Hemphill L."/>
            <person name="Shang Y."/>
            <person name="Youmans B."/>
            <person name="Ayvaz T."/>
            <person name="Ross M."/>
            <person name="Santibanez J."/>
            <person name="Aqrawi P."/>
            <person name="Gross S."/>
            <person name="Joshi V."/>
            <person name="Fowler G."/>
            <person name="Nazareth L."/>
            <person name="Reid J."/>
            <person name="Worley K."/>
            <person name="Petrosino J."/>
            <person name="Highlander S."/>
            <person name="Gibbs R."/>
        </authorList>
    </citation>
    <scope>NUCLEOTIDE SEQUENCE [LARGE SCALE GENOMIC DNA]</scope>
    <source>
        <strain evidence="1 2">DSM 10105</strain>
    </source>
</reference>
<dbReference type="AlphaFoldDB" id="E6JYC0"/>
<evidence type="ECO:0000313" key="1">
    <source>
        <dbReference type="EMBL" id="EFT83797.1"/>
    </source>
</evidence>
<evidence type="ECO:0000313" key="2">
    <source>
        <dbReference type="Proteomes" id="UP000004946"/>
    </source>
</evidence>
<accession>E6JYC0</accession>
<name>E6JYC0_PARDN</name>
<organism evidence="1 2">
    <name type="scientific">Parascardovia denticolens DSM 10105 = JCM 12538</name>
    <dbReference type="NCBI Taxonomy" id="864564"/>
    <lineage>
        <taxon>Bacteria</taxon>
        <taxon>Bacillati</taxon>
        <taxon>Actinomycetota</taxon>
        <taxon>Actinomycetes</taxon>
        <taxon>Bifidobacteriales</taxon>
        <taxon>Bifidobacteriaceae</taxon>
        <taxon>Parascardovia</taxon>
    </lineage>
</organism>
<proteinExistence type="predicted"/>